<feature type="compositionally biased region" description="Polar residues" evidence="3">
    <location>
        <begin position="811"/>
        <end position="822"/>
    </location>
</feature>
<evidence type="ECO:0000313" key="6">
    <source>
        <dbReference type="Proteomes" id="UP000829720"/>
    </source>
</evidence>
<name>A0A8T3DIJ6_9TELE</name>
<dbReference type="OrthoDB" id="9944868at2759"/>
<keyword evidence="1" id="KW-1015">Disulfide bond</keyword>
<evidence type="ECO:0000256" key="2">
    <source>
        <dbReference type="ARBA" id="ARBA00023180"/>
    </source>
</evidence>
<dbReference type="Proteomes" id="UP000829720">
    <property type="component" value="Unassembled WGS sequence"/>
</dbReference>
<feature type="region of interest" description="Disordered" evidence="3">
    <location>
        <begin position="796"/>
        <end position="822"/>
    </location>
</feature>
<dbReference type="PANTHER" id="PTHR47130">
    <property type="entry name" value="SI:DKEY-19B23.11-RELATED"/>
    <property type="match status" value="1"/>
</dbReference>
<gene>
    <name evidence="5" type="ORF">AGOR_G00082200</name>
</gene>
<dbReference type="InterPro" id="IPR055356">
    <property type="entry name" value="ZP-N"/>
</dbReference>
<keyword evidence="6" id="KW-1185">Reference proteome</keyword>
<dbReference type="InterPro" id="IPR001507">
    <property type="entry name" value="ZP_dom"/>
</dbReference>
<dbReference type="InterPro" id="IPR048290">
    <property type="entry name" value="ZP_chr"/>
</dbReference>
<sequence length="822" mass="93411">MGFGIQAQKTGIPSGIDVECLGNLMRLSLDKSVLSGHQLDIDVDDETFDLALRLRLSGSPTSAAATHTVTGTCSYTEWASREIMCTKNFMEVSVRRRVPAVIPTEEEDFDFKSLEYDEEPESSPLHIWKIQFHSAAEKTMSVEETNDLGYGLTASLNRLCLRSCYNTTETVTMDVAGVPMRVIKASTFVKRRWMVKQLETSAACPIGGVTFTDKMITWKLPLHIHPLLSSSSFNLLEHYMGIDGKRLDASTMAARKYRMTVTDTYIIVEIPVGSIDGFYKSHSPDYQYYVTYSIEPMLEVHWREDSMYDDTLYKVLFPITTPPTARPPFILDHTHPEQMVFDFFVGSFLYDVVLVNITFETGVLSVAEANDRGFNVQRHLSVNGSVGFSLQVPFSDPVVRKWNAPFSHSGVLQAYRQEIVLPTITGTCDREYFHVTVAYGNQGHNFVTIVGQRELTAAVAEEYQLVQNDTHFSIAAHFLVQDAIFEMVWTNLVRSRLDVILKDPVNNWNLNDFSISCSFPMTMTECFPNGTMTALAVKVEAVPDLQPSQLTLRDSRCKPVYSDNIFAYFSFEVNSCGTTRKFVDSDMIYENEVSLGSKKISTAADQYLLMVSCHYRINDTFLLSFSTKPNPDIHVDSATGVLEVRMQLAQDSSYGIFYKDDQYPVVKYLREPLYFEVELMQSTDPQVELFLDNCWATYEQERTSLPKWDLIVDSCENPADPYQITFHPVYADERVHFRSHFKRFEVRMFSFTAENVPLKGQIFVHCDVVICDTNSPKDGLCSGFCYHKQNMATKDKAKKARRSIENHQQPRRSVSSGQIIVQ</sequence>
<dbReference type="Gene3D" id="2.60.40.4100">
    <property type="entry name" value="Zona pellucida, ZP-C domain"/>
    <property type="match status" value="1"/>
</dbReference>
<dbReference type="Gene3D" id="2.60.40.3210">
    <property type="entry name" value="Zona pellucida, ZP-N domain"/>
    <property type="match status" value="1"/>
</dbReference>
<dbReference type="AlphaFoldDB" id="A0A8T3DIJ6"/>
<proteinExistence type="predicted"/>
<dbReference type="Pfam" id="PF26562">
    <property type="entry name" value="Ig-like"/>
    <property type="match status" value="1"/>
</dbReference>
<protein>
    <recommendedName>
        <fullName evidence="4">ZP domain-containing protein</fullName>
    </recommendedName>
</protein>
<evidence type="ECO:0000313" key="5">
    <source>
        <dbReference type="EMBL" id="KAI1897329.1"/>
    </source>
</evidence>
<dbReference type="PANTHER" id="PTHR47130:SF3">
    <property type="entry name" value="ZONA PELLUCIDA PROTEIN"/>
    <property type="match status" value="1"/>
</dbReference>
<comment type="caution">
    <text evidence="5">The sequence shown here is derived from an EMBL/GenBank/DDBJ whole genome shotgun (WGS) entry which is preliminary data.</text>
</comment>
<dbReference type="SMART" id="SM00241">
    <property type="entry name" value="ZP"/>
    <property type="match status" value="1"/>
</dbReference>
<reference evidence="5" key="1">
    <citation type="submission" date="2021-01" db="EMBL/GenBank/DDBJ databases">
        <authorList>
            <person name="Zahm M."/>
            <person name="Roques C."/>
            <person name="Cabau C."/>
            <person name="Klopp C."/>
            <person name="Donnadieu C."/>
            <person name="Jouanno E."/>
            <person name="Lampietro C."/>
            <person name="Louis A."/>
            <person name="Herpin A."/>
            <person name="Echchiki A."/>
            <person name="Berthelot C."/>
            <person name="Parey E."/>
            <person name="Roest-Crollius H."/>
            <person name="Braasch I."/>
            <person name="Postlethwait J."/>
            <person name="Bobe J."/>
            <person name="Montfort J."/>
            <person name="Bouchez O."/>
            <person name="Begum T."/>
            <person name="Mejri S."/>
            <person name="Adams A."/>
            <person name="Chen W.-J."/>
            <person name="Guiguen Y."/>
        </authorList>
    </citation>
    <scope>NUCLEOTIDE SEQUENCE</scope>
    <source>
        <tissue evidence="5">Blood</tissue>
    </source>
</reference>
<dbReference type="InterPro" id="IPR055355">
    <property type="entry name" value="ZP-C"/>
</dbReference>
<evidence type="ECO:0000256" key="3">
    <source>
        <dbReference type="SAM" id="MobiDB-lite"/>
    </source>
</evidence>
<dbReference type="Pfam" id="PF23344">
    <property type="entry name" value="ZP-N"/>
    <property type="match status" value="1"/>
</dbReference>
<dbReference type="PROSITE" id="PS51034">
    <property type="entry name" value="ZP_2"/>
    <property type="match status" value="1"/>
</dbReference>
<dbReference type="EMBL" id="JAERUA010000007">
    <property type="protein sequence ID" value="KAI1897329.1"/>
    <property type="molecule type" value="Genomic_DNA"/>
</dbReference>
<dbReference type="InterPro" id="IPR058876">
    <property type="entry name" value="Ig-like_ZP"/>
</dbReference>
<feature type="domain" description="ZP" evidence="4">
    <location>
        <begin position="525"/>
        <end position="788"/>
    </location>
</feature>
<keyword evidence="2" id="KW-0325">Glycoprotein</keyword>
<evidence type="ECO:0000256" key="1">
    <source>
        <dbReference type="ARBA" id="ARBA00023157"/>
    </source>
</evidence>
<evidence type="ECO:0000259" key="4">
    <source>
        <dbReference type="PROSITE" id="PS51034"/>
    </source>
</evidence>
<organism evidence="5 6">
    <name type="scientific">Albula goreensis</name>
    <dbReference type="NCBI Taxonomy" id="1534307"/>
    <lineage>
        <taxon>Eukaryota</taxon>
        <taxon>Metazoa</taxon>
        <taxon>Chordata</taxon>
        <taxon>Craniata</taxon>
        <taxon>Vertebrata</taxon>
        <taxon>Euteleostomi</taxon>
        <taxon>Actinopterygii</taxon>
        <taxon>Neopterygii</taxon>
        <taxon>Teleostei</taxon>
        <taxon>Albuliformes</taxon>
        <taxon>Albulidae</taxon>
        <taxon>Albula</taxon>
    </lineage>
</organism>
<dbReference type="InterPro" id="IPR042235">
    <property type="entry name" value="ZP-C_dom"/>
</dbReference>
<dbReference type="Pfam" id="PF00100">
    <property type="entry name" value="Zona_pellucida"/>
    <property type="match status" value="1"/>
</dbReference>
<dbReference type="PRINTS" id="PR00023">
    <property type="entry name" value="ZPELLUCIDA"/>
</dbReference>
<accession>A0A8T3DIJ6</accession>